<evidence type="ECO:0000313" key="1">
    <source>
        <dbReference type="EMBL" id="KAJ9121912.1"/>
    </source>
</evidence>
<protein>
    <submittedName>
        <fullName evidence="1">Uncharacterized protein</fullName>
    </submittedName>
</protein>
<sequence>MTTFFGRCCFVETHGPEIQGIFTSMKPALMDPLARLVPWWASPSGRALKRGSERLRALIGVEVAERVKDVEMCREAKDYLSCLIVANQAEGYVEDYTEHFMTYIIVAQVNIDATCAWALLHLLRNPDHLAAFEAEVQANPPIIDGIYPIKNMPFSEACLRETGRLYNNSVMLRYAQHDIQTPSGIVIPRGWIATSPVTVQMDQELYDEPGKWNPRRFLPAPDDATEGGGGRGDLYAT</sequence>
<evidence type="ECO:0000313" key="2">
    <source>
        <dbReference type="Proteomes" id="UP001234202"/>
    </source>
</evidence>
<dbReference type="EMBL" id="JASBWV010000016">
    <property type="protein sequence ID" value="KAJ9121912.1"/>
    <property type="molecule type" value="Genomic_DNA"/>
</dbReference>
<proteinExistence type="predicted"/>
<gene>
    <name evidence="1" type="ORF">QFC24_004494</name>
</gene>
<reference evidence="1" key="1">
    <citation type="submission" date="2023-04" db="EMBL/GenBank/DDBJ databases">
        <title>Draft Genome sequencing of Naganishia species isolated from polar environments using Oxford Nanopore Technology.</title>
        <authorList>
            <person name="Leo P."/>
            <person name="Venkateswaran K."/>
        </authorList>
    </citation>
    <scope>NUCLEOTIDE SEQUENCE</scope>
    <source>
        <strain evidence="1">DBVPG 5303</strain>
    </source>
</reference>
<accession>A0ACC2XDC0</accession>
<name>A0ACC2XDC0_9TREE</name>
<organism evidence="1 2">
    <name type="scientific">Naganishia onofrii</name>
    <dbReference type="NCBI Taxonomy" id="1851511"/>
    <lineage>
        <taxon>Eukaryota</taxon>
        <taxon>Fungi</taxon>
        <taxon>Dikarya</taxon>
        <taxon>Basidiomycota</taxon>
        <taxon>Agaricomycotina</taxon>
        <taxon>Tremellomycetes</taxon>
        <taxon>Filobasidiales</taxon>
        <taxon>Filobasidiaceae</taxon>
        <taxon>Naganishia</taxon>
    </lineage>
</organism>
<comment type="caution">
    <text evidence="1">The sequence shown here is derived from an EMBL/GenBank/DDBJ whole genome shotgun (WGS) entry which is preliminary data.</text>
</comment>
<keyword evidence="2" id="KW-1185">Reference proteome</keyword>
<dbReference type="Proteomes" id="UP001234202">
    <property type="component" value="Unassembled WGS sequence"/>
</dbReference>